<organism evidence="1 2">
    <name type="scientific">Candidatus Methylacidithermus pantelleriae</name>
    <dbReference type="NCBI Taxonomy" id="2744239"/>
    <lineage>
        <taxon>Bacteria</taxon>
        <taxon>Pseudomonadati</taxon>
        <taxon>Verrucomicrobiota</taxon>
        <taxon>Methylacidiphilae</taxon>
        <taxon>Methylacidiphilales</taxon>
        <taxon>Methylacidiphilaceae</taxon>
        <taxon>Candidatus Methylacidithermus</taxon>
    </lineage>
</organism>
<dbReference type="GO" id="GO:0008168">
    <property type="term" value="F:methyltransferase activity"/>
    <property type="evidence" value="ECO:0007669"/>
    <property type="project" value="UniProtKB-KW"/>
</dbReference>
<proteinExistence type="predicted"/>
<sequence length="314" mass="35950">MKTCRICAYRADLPEIIAREVLLGTQEEFSYFECLRCGTVQICRIPEDLSRYYPPQYYSLAPPRELLERYARPSPVKSWLASLVLHKSFPAKSLLFRGRLFPQFLREVSKLGLRQDSAILDVGCGEGLLLRRMYSWGFSRLTGTDPFLATPVQLPGLTLKKGTLEELQGSFDLVTLHHVIEHVGDPRKLLGTARKLLHESSWLLITTPLADSYGWRKYRANWLGLDPPRHLHVFTVRSITALAQEAGYRLVEVVYDPGELLWEASFRISLGERPFGPSQSSWARQRAWKRWGQKLALLGDADVATLYFRLKAKE</sequence>
<dbReference type="Proteomes" id="UP000663859">
    <property type="component" value="Unassembled WGS sequence"/>
</dbReference>
<dbReference type="Pfam" id="PF13489">
    <property type="entry name" value="Methyltransf_23"/>
    <property type="match status" value="1"/>
</dbReference>
<comment type="caution">
    <text evidence="1">The sequence shown here is derived from an EMBL/GenBank/DDBJ whole genome shotgun (WGS) entry which is preliminary data.</text>
</comment>
<dbReference type="SUPFAM" id="SSF53335">
    <property type="entry name" value="S-adenosyl-L-methionine-dependent methyltransferases"/>
    <property type="match status" value="1"/>
</dbReference>
<dbReference type="CDD" id="cd02440">
    <property type="entry name" value="AdoMet_MTases"/>
    <property type="match status" value="1"/>
</dbReference>
<dbReference type="Gene3D" id="3.40.50.150">
    <property type="entry name" value="Vaccinia Virus protein VP39"/>
    <property type="match status" value="1"/>
</dbReference>
<name>A0A8J2FUU9_9BACT</name>
<accession>A0A8J2FUU9</accession>
<gene>
    <name evidence="1" type="primary">smtA</name>
    <name evidence="1" type="ORF">MPNT_10092</name>
</gene>
<reference evidence="1" key="1">
    <citation type="submission" date="2021-02" db="EMBL/GenBank/DDBJ databases">
        <authorList>
            <person name="Cremers G."/>
            <person name="Picone N."/>
        </authorList>
    </citation>
    <scope>NUCLEOTIDE SEQUENCE</scope>
    <source>
        <strain evidence="1">PQ17</strain>
    </source>
</reference>
<evidence type="ECO:0000313" key="1">
    <source>
        <dbReference type="EMBL" id="CAF0689045.1"/>
    </source>
</evidence>
<protein>
    <submittedName>
        <fullName evidence="1">SAM-dependent methyltransferase</fullName>
    </submittedName>
</protein>
<keyword evidence="1" id="KW-0489">Methyltransferase</keyword>
<dbReference type="AlphaFoldDB" id="A0A8J2FUU9"/>
<dbReference type="PANTHER" id="PTHR43861">
    <property type="entry name" value="TRANS-ACONITATE 2-METHYLTRANSFERASE-RELATED"/>
    <property type="match status" value="1"/>
</dbReference>
<keyword evidence="2" id="KW-1185">Reference proteome</keyword>
<dbReference type="GO" id="GO:0032259">
    <property type="term" value="P:methylation"/>
    <property type="evidence" value="ECO:0007669"/>
    <property type="project" value="UniProtKB-KW"/>
</dbReference>
<keyword evidence="1" id="KW-0808">Transferase</keyword>
<dbReference type="EMBL" id="CAJNOB010000001">
    <property type="protein sequence ID" value="CAF0689045.1"/>
    <property type="molecule type" value="Genomic_DNA"/>
</dbReference>
<dbReference type="RefSeq" id="WP_174581611.1">
    <property type="nucleotide sequence ID" value="NZ_CAJNOB010000001.1"/>
</dbReference>
<evidence type="ECO:0000313" key="2">
    <source>
        <dbReference type="Proteomes" id="UP000663859"/>
    </source>
</evidence>
<dbReference type="InterPro" id="IPR029063">
    <property type="entry name" value="SAM-dependent_MTases_sf"/>
</dbReference>